<dbReference type="Proteomes" id="UP000887565">
    <property type="component" value="Unplaced"/>
</dbReference>
<proteinExistence type="predicted"/>
<evidence type="ECO:0000313" key="1">
    <source>
        <dbReference type="Proteomes" id="UP000887565"/>
    </source>
</evidence>
<accession>A0A915IEA6</accession>
<name>A0A915IEA6_ROMCU</name>
<sequence>MKAALDANDIAQFLDKFPKYSLDLTLPSEFPISKCEQKIPLHTGNNCPRRYHNAKAGGLAVKLQESIALSPSLNVKLQSFVNICGESGKDDVCLEFLTYGDNQQQICNQRIEPEITRKM</sequence>
<dbReference type="WBParaSite" id="nRc.2.0.1.t12232-RA">
    <property type="protein sequence ID" value="nRc.2.0.1.t12232-RA"/>
    <property type="gene ID" value="nRc.2.0.1.g12232"/>
</dbReference>
<protein>
    <submittedName>
        <fullName evidence="2">Uncharacterized protein</fullName>
    </submittedName>
</protein>
<evidence type="ECO:0000313" key="2">
    <source>
        <dbReference type="WBParaSite" id="nRc.2.0.1.t12232-RA"/>
    </source>
</evidence>
<keyword evidence="1" id="KW-1185">Reference proteome</keyword>
<dbReference type="AlphaFoldDB" id="A0A915IEA6"/>
<reference evidence="2" key="1">
    <citation type="submission" date="2022-11" db="UniProtKB">
        <authorList>
            <consortium name="WormBaseParasite"/>
        </authorList>
    </citation>
    <scope>IDENTIFICATION</scope>
</reference>
<organism evidence="1 2">
    <name type="scientific">Romanomermis culicivorax</name>
    <name type="common">Nematode worm</name>
    <dbReference type="NCBI Taxonomy" id="13658"/>
    <lineage>
        <taxon>Eukaryota</taxon>
        <taxon>Metazoa</taxon>
        <taxon>Ecdysozoa</taxon>
        <taxon>Nematoda</taxon>
        <taxon>Enoplea</taxon>
        <taxon>Dorylaimia</taxon>
        <taxon>Mermithida</taxon>
        <taxon>Mermithoidea</taxon>
        <taxon>Mermithidae</taxon>
        <taxon>Romanomermis</taxon>
    </lineage>
</organism>